<dbReference type="RefSeq" id="XP_066711989.1">
    <property type="nucleotide sequence ID" value="XM_066862879.1"/>
</dbReference>
<reference evidence="2 3" key="1">
    <citation type="submission" date="2023-01" db="EMBL/GenBank/DDBJ databases">
        <title>Analysis of 21 Apiospora genomes using comparative genomics revels a genus with tremendous synthesis potential of carbohydrate active enzymes and secondary metabolites.</title>
        <authorList>
            <person name="Sorensen T."/>
        </authorList>
    </citation>
    <scope>NUCLEOTIDE SEQUENCE [LARGE SCALE GENOMIC DNA]</scope>
    <source>
        <strain evidence="2 3">CBS 135458</strain>
    </source>
</reference>
<sequence length="236" mass="24094">MRLSTVFVMQSASGLVFAMEKYSPLPNVTLHQRQVTSCEETYGAGAQFCGGDSSRFCFQPNLGQTCCPDNGYCDKGFYCAPVANYCCAEGEDLETCARNAGFVLPASLACSTTGFASASSAGLIAVTSFPPQSPTDAPPNFGIVPATGVATEQTLGDQSTTLPDMTGDSGSTAPTSTSVDAGNSDVPSATTVLNATDAPYVQVSAAGGHEKFGFGTLAIVWVSMASVALSGVRIAA</sequence>
<protein>
    <submittedName>
        <fullName evidence="2">Uncharacterized protein</fullName>
    </submittedName>
</protein>
<proteinExistence type="predicted"/>
<name>A0ABR1TSX6_9PEZI</name>
<gene>
    <name evidence="2" type="ORF">PG994_011470</name>
</gene>
<feature type="region of interest" description="Disordered" evidence="1">
    <location>
        <begin position="157"/>
        <end position="185"/>
    </location>
</feature>
<dbReference type="GeneID" id="92095942"/>
<dbReference type="Proteomes" id="UP001480595">
    <property type="component" value="Unassembled WGS sequence"/>
</dbReference>
<keyword evidence="3" id="KW-1185">Reference proteome</keyword>
<accession>A0ABR1TSX6</accession>
<comment type="caution">
    <text evidence="2">The sequence shown here is derived from an EMBL/GenBank/DDBJ whole genome shotgun (WGS) entry which is preliminary data.</text>
</comment>
<organism evidence="2 3">
    <name type="scientific">Apiospora phragmitis</name>
    <dbReference type="NCBI Taxonomy" id="2905665"/>
    <lineage>
        <taxon>Eukaryota</taxon>
        <taxon>Fungi</taxon>
        <taxon>Dikarya</taxon>
        <taxon>Ascomycota</taxon>
        <taxon>Pezizomycotina</taxon>
        <taxon>Sordariomycetes</taxon>
        <taxon>Xylariomycetidae</taxon>
        <taxon>Amphisphaeriales</taxon>
        <taxon>Apiosporaceae</taxon>
        <taxon>Apiospora</taxon>
    </lineage>
</organism>
<evidence type="ECO:0000313" key="3">
    <source>
        <dbReference type="Proteomes" id="UP001480595"/>
    </source>
</evidence>
<evidence type="ECO:0000313" key="2">
    <source>
        <dbReference type="EMBL" id="KAK8049740.1"/>
    </source>
</evidence>
<dbReference type="EMBL" id="JAQQWL010000011">
    <property type="protein sequence ID" value="KAK8049740.1"/>
    <property type="molecule type" value="Genomic_DNA"/>
</dbReference>
<evidence type="ECO:0000256" key="1">
    <source>
        <dbReference type="SAM" id="MobiDB-lite"/>
    </source>
</evidence>